<keyword evidence="1" id="KW-0472">Membrane</keyword>
<reference evidence="2" key="1">
    <citation type="submission" date="2025-08" db="UniProtKB">
        <authorList>
            <consortium name="Ensembl"/>
        </authorList>
    </citation>
    <scope>IDENTIFICATION</scope>
</reference>
<name>S4RR11_PETMA</name>
<sequence>HQSGMESNLALIVGVSSGSLILLLLLLLLALSVCYVRRSRSSLPLSLTPGSVTVKLGGGGGGGNNNGSDPSDVVIPLRTLEGGFCPHYEKVSGDYGHPVYIVQEVPPPSNANVYYKV</sequence>
<evidence type="ECO:0000313" key="2">
    <source>
        <dbReference type="Ensembl" id="ENSPMAP00000007647.1"/>
    </source>
</evidence>
<feature type="transmembrane region" description="Helical" evidence="1">
    <location>
        <begin position="12"/>
        <end position="36"/>
    </location>
</feature>
<dbReference type="Ensembl" id="ENSPMAT00000007681.1">
    <property type="protein sequence ID" value="ENSPMAP00000007647.1"/>
    <property type="gene ID" value="ENSPMAG00000006941.1"/>
</dbReference>
<keyword evidence="1" id="KW-1133">Transmembrane helix</keyword>
<dbReference type="GeneTree" id="ENSGT00940000160323"/>
<proteinExistence type="predicted"/>
<reference evidence="2" key="2">
    <citation type="submission" date="2025-09" db="UniProtKB">
        <authorList>
            <consortium name="Ensembl"/>
        </authorList>
    </citation>
    <scope>IDENTIFICATION</scope>
</reference>
<dbReference type="AlphaFoldDB" id="S4RR11"/>
<dbReference type="HOGENOM" id="CLU_2090356_0_0_1"/>
<evidence type="ECO:0008006" key="3">
    <source>
        <dbReference type="Google" id="ProtNLM"/>
    </source>
</evidence>
<evidence type="ECO:0000256" key="1">
    <source>
        <dbReference type="SAM" id="Phobius"/>
    </source>
</evidence>
<keyword evidence="1" id="KW-0812">Transmembrane</keyword>
<protein>
    <recommendedName>
        <fullName evidence="3">Ephrin RBD domain-containing protein</fullName>
    </recommendedName>
</protein>
<organism evidence="2">
    <name type="scientific">Petromyzon marinus</name>
    <name type="common">Sea lamprey</name>
    <dbReference type="NCBI Taxonomy" id="7757"/>
    <lineage>
        <taxon>Eukaryota</taxon>
        <taxon>Metazoa</taxon>
        <taxon>Chordata</taxon>
        <taxon>Craniata</taxon>
        <taxon>Vertebrata</taxon>
        <taxon>Cyclostomata</taxon>
        <taxon>Hyperoartia</taxon>
        <taxon>Petromyzontiformes</taxon>
        <taxon>Petromyzontidae</taxon>
        <taxon>Petromyzon</taxon>
    </lineage>
</organism>
<dbReference type="STRING" id="7757.ENSPMAP00000007647"/>
<accession>S4RR11</accession>